<protein>
    <recommendedName>
        <fullName evidence="7">Prolyl 4-hydroxylase alpha subunit domain-containing protein</fullName>
    </recommendedName>
</protein>
<dbReference type="GO" id="GO:0005783">
    <property type="term" value="C:endoplasmic reticulum"/>
    <property type="evidence" value="ECO:0007669"/>
    <property type="project" value="TreeGrafter"/>
</dbReference>
<keyword evidence="6" id="KW-0472">Membrane</keyword>
<evidence type="ECO:0000313" key="9">
    <source>
        <dbReference type="Proteomes" id="UP000799429"/>
    </source>
</evidence>
<dbReference type="Proteomes" id="UP000799429">
    <property type="component" value="Unassembled WGS sequence"/>
</dbReference>
<evidence type="ECO:0000256" key="4">
    <source>
        <dbReference type="ARBA" id="ARBA00023002"/>
    </source>
</evidence>
<keyword evidence="4" id="KW-0560">Oxidoreductase</keyword>
<dbReference type="SMART" id="SM00702">
    <property type="entry name" value="P4Hc"/>
    <property type="match status" value="1"/>
</dbReference>
<organism evidence="8 9">
    <name type="scientific">Patellaria atrata CBS 101060</name>
    <dbReference type="NCBI Taxonomy" id="1346257"/>
    <lineage>
        <taxon>Eukaryota</taxon>
        <taxon>Fungi</taxon>
        <taxon>Dikarya</taxon>
        <taxon>Ascomycota</taxon>
        <taxon>Pezizomycotina</taxon>
        <taxon>Dothideomycetes</taxon>
        <taxon>Dothideomycetes incertae sedis</taxon>
        <taxon>Patellariales</taxon>
        <taxon>Patellariaceae</taxon>
        <taxon>Patellaria</taxon>
    </lineage>
</organism>
<evidence type="ECO:0000256" key="3">
    <source>
        <dbReference type="ARBA" id="ARBA00022964"/>
    </source>
</evidence>
<proteinExistence type="predicted"/>
<keyword evidence="5" id="KW-0408">Iron</keyword>
<evidence type="ECO:0000256" key="6">
    <source>
        <dbReference type="SAM" id="Phobius"/>
    </source>
</evidence>
<dbReference type="GO" id="GO:0005506">
    <property type="term" value="F:iron ion binding"/>
    <property type="evidence" value="ECO:0007669"/>
    <property type="project" value="InterPro"/>
</dbReference>
<keyword evidence="2" id="KW-0479">Metal-binding</keyword>
<comment type="caution">
    <text evidence="8">The sequence shown here is derived from an EMBL/GenBank/DDBJ whole genome shotgun (WGS) entry which is preliminary data.</text>
</comment>
<dbReference type="InterPro" id="IPR044862">
    <property type="entry name" value="Pro_4_hyd_alph_FE2OG_OXY"/>
</dbReference>
<keyword evidence="6" id="KW-1133">Transmembrane helix</keyword>
<reference evidence="8" key="1">
    <citation type="journal article" date="2020" name="Stud. Mycol.">
        <title>101 Dothideomycetes genomes: a test case for predicting lifestyles and emergence of pathogens.</title>
        <authorList>
            <person name="Haridas S."/>
            <person name="Albert R."/>
            <person name="Binder M."/>
            <person name="Bloem J."/>
            <person name="Labutti K."/>
            <person name="Salamov A."/>
            <person name="Andreopoulos B."/>
            <person name="Baker S."/>
            <person name="Barry K."/>
            <person name="Bills G."/>
            <person name="Bluhm B."/>
            <person name="Cannon C."/>
            <person name="Castanera R."/>
            <person name="Culley D."/>
            <person name="Daum C."/>
            <person name="Ezra D."/>
            <person name="Gonzalez J."/>
            <person name="Henrissat B."/>
            <person name="Kuo A."/>
            <person name="Liang C."/>
            <person name="Lipzen A."/>
            <person name="Lutzoni F."/>
            <person name="Magnuson J."/>
            <person name="Mondo S."/>
            <person name="Nolan M."/>
            <person name="Ohm R."/>
            <person name="Pangilinan J."/>
            <person name="Park H.-J."/>
            <person name="Ramirez L."/>
            <person name="Alfaro M."/>
            <person name="Sun H."/>
            <person name="Tritt A."/>
            <person name="Yoshinaga Y."/>
            <person name="Zwiers L.-H."/>
            <person name="Turgeon B."/>
            <person name="Goodwin S."/>
            <person name="Spatafora J."/>
            <person name="Crous P."/>
            <person name="Grigoriev I."/>
        </authorList>
    </citation>
    <scope>NUCLEOTIDE SEQUENCE</scope>
    <source>
        <strain evidence="8">CBS 101060</strain>
    </source>
</reference>
<dbReference type="PANTHER" id="PTHR10869:SF246">
    <property type="entry name" value="TRANSMEMBRANE PROLYL 4-HYDROXYLASE"/>
    <property type="match status" value="1"/>
</dbReference>
<keyword evidence="9" id="KW-1185">Reference proteome</keyword>
<dbReference type="Gene3D" id="2.60.120.620">
    <property type="entry name" value="q2cbj1_9rhob like domain"/>
    <property type="match status" value="1"/>
</dbReference>
<feature type="transmembrane region" description="Helical" evidence="6">
    <location>
        <begin position="12"/>
        <end position="31"/>
    </location>
</feature>
<gene>
    <name evidence="8" type="ORF">M501DRAFT_931857</name>
</gene>
<name>A0A9P4VNW7_9PEZI</name>
<evidence type="ECO:0000256" key="1">
    <source>
        <dbReference type="ARBA" id="ARBA00001961"/>
    </source>
</evidence>
<dbReference type="FunFam" id="2.60.120.620:FF:000027">
    <property type="entry name" value="Oxidoreductase, 2OG-Fe(II) oxygenase family family"/>
    <property type="match status" value="1"/>
</dbReference>
<sequence>MPPNSKSLIRTAFEYSLLIVPLYLLAGAPLLRSFFGSPGETDDEVADLISKLNTSTLMIPDEDLICPKSTYVVHILSRDPLVAYIEDFIRNDEASHLVEISEPNFTPSTVWAGSEESHDMTIRLSEKALLPRDHTVKCIEARARAFQGWRPDVFIEELYSQRYGPSGYYRHHFDGGVSSSRFGRISSFMVYLDASCTGGGTNFPKLKRPENKSWCKFIECGDEISKGIDGEELEGITFKAIKGNALYWENFRPDGSMYEESWHAGLPVKTGTKIGLNIWSWYQKGYEELLKSQKSP</sequence>
<dbReference type="GO" id="GO:0004656">
    <property type="term" value="F:procollagen-proline 4-dioxygenase activity"/>
    <property type="evidence" value="ECO:0007669"/>
    <property type="project" value="TreeGrafter"/>
</dbReference>
<keyword evidence="6" id="KW-0812">Transmembrane</keyword>
<dbReference type="AlphaFoldDB" id="A0A9P4VNW7"/>
<evidence type="ECO:0000256" key="5">
    <source>
        <dbReference type="ARBA" id="ARBA00023004"/>
    </source>
</evidence>
<evidence type="ECO:0000259" key="7">
    <source>
        <dbReference type="SMART" id="SM00702"/>
    </source>
</evidence>
<dbReference type="Pfam" id="PF13640">
    <property type="entry name" value="2OG-FeII_Oxy_3"/>
    <property type="match status" value="1"/>
</dbReference>
<dbReference type="OrthoDB" id="420380at2759"/>
<dbReference type="GO" id="GO:0031418">
    <property type="term" value="F:L-ascorbic acid binding"/>
    <property type="evidence" value="ECO:0007669"/>
    <property type="project" value="InterPro"/>
</dbReference>
<dbReference type="EMBL" id="MU006093">
    <property type="protein sequence ID" value="KAF2840236.1"/>
    <property type="molecule type" value="Genomic_DNA"/>
</dbReference>
<keyword evidence="3" id="KW-0223">Dioxygenase</keyword>
<dbReference type="InterPro" id="IPR045054">
    <property type="entry name" value="P4HA-like"/>
</dbReference>
<evidence type="ECO:0000256" key="2">
    <source>
        <dbReference type="ARBA" id="ARBA00022723"/>
    </source>
</evidence>
<feature type="domain" description="Prolyl 4-hydroxylase alpha subunit" evidence="7">
    <location>
        <begin position="80"/>
        <end position="281"/>
    </location>
</feature>
<dbReference type="PANTHER" id="PTHR10869">
    <property type="entry name" value="PROLYL 4-HYDROXYLASE ALPHA SUBUNIT"/>
    <property type="match status" value="1"/>
</dbReference>
<comment type="cofactor">
    <cofactor evidence="1">
        <name>L-ascorbate</name>
        <dbReference type="ChEBI" id="CHEBI:38290"/>
    </cofactor>
</comment>
<evidence type="ECO:0000313" key="8">
    <source>
        <dbReference type="EMBL" id="KAF2840236.1"/>
    </source>
</evidence>
<accession>A0A9P4VNW7</accession>
<dbReference type="InterPro" id="IPR006620">
    <property type="entry name" value="Pro_4_hyd_alph"/>
</dbReference>